<dbReference type="EMBL" id="PJQD01000021">
    <property type="protein sequence ID" value="POY74774.1"/>
    <property type="molecule type" value="Genomic_DNA"/>
</dbReference>
<dbReference type="Proteomes" id="UP000237144">
    <property type="component" value="Unassembled WGS sequence"/>
</dbReference>
<sequence>MTQNLATREASPVLPEPPASPVAELARKVTTLQDLPYDVKANIARMCHVADQNIDDIVRDAKRRGGLPAGRNSAFANATSFRKSYPKAIGALYKVSKEWNALAAPFLFEALPLVKASDSLFRLIIAPLRGVHFRTVEMTSLATERHLVDLVQAVPHLTALRRIDYLAIPYQKIMSRMLPCVRANIEPTLNEALSGARWITFRGCSFDNMRHLTALSANRLVQLTLTTGKTETLEILPELLALAPYLRKLVLALSGSTVSFQDLISAPWTSQPQLTALSLTSRAMPEGWLDFVALFADHLAHYWLNLSDPAAIGPILPDESLARLETLTVNGVFDVLAECTKSLDAAKLPLLGSMRLVLRGPYKADRLAELLAEVEKKRISRRLVLMQTRGAPVRADSLDAVEDALDFASDWRDRATLSGDQASLDRLAKHLKAIEVERLLHAA</sequence>
<name>A0A2S5BDC7_9BASI</name>
<dbReference type="AlphaFoldDB" id="A0A2S5BDC7"/>
<evidence type="ECO:0000313" key="2">
    <source>
        <dbReference type="Proteomes" id="UP000237144"/>
    </source>
</evidence>
<keyword evidence="2" id="KW-1185">Reference proteome</keyword>
<gene>
    <name evidence="1" type="ORF">BMF94_2047</name>
</gene>
<accession>A0A2S5BDC7</accession>
<comment type="caution">
    <text evidence="1">The sequence shown here is derived from an EMBL/GenBank/DDBJ whole genome shotgun (WGS) entry which is preliminary data.</text>
</comment>
<protein>
    <submittedName>
        <fullName evidence="1">Uncharacterized protein</fullName>
    </submittedName>
</protein>
<reference evidence="1 2" key="1">
    <citation type="journal article" date="2018" name="Front. Microbiol.">
        <title>Prospects for Fungal Bioremediation of Acidic Radioactive Waste Sites: Characterization and Genome Sequence of Rhodotorula taiwanensis MD1149.</title>
        <authorList>
            <person name="Tkavc R."/>
            <person name="Matrosova V.Y."/>
            <person name="Grichenko O.E."/>
            <person name="Gostincar C."/>
            <person name="Volpe R.P."/>
            <person name="Klimenkova P."/>
            <person name="Gaidamakova E.K."/>
            <person name="Zhou C.E."/>
            <person name="Stewart B.J."/>
            <person name="Lyman M.G."/>
            <person name="Malfatti S.A."/>
            <person name="Rubinfeld B."/>
            <person name="Courtot M."/>
            <person name="Singh J."/>
            <person name="Dalgard C.L."/>
            <person name="Hamilton T."/>
            <person name="Frey K.G."/>
            <person name="Gunde-Cimerman N."/>
            <person name="Dugan L."/>
            <person name="Daly M.J."/>
        </authorList>
    </citation>
    <scope>NUCLEOTIDE SEQUENCE [LARGE SCALE GENOMIC DNA]</scope>
    <source>
        <strain evidence="1 2">MD1149</strain>
    </source>
</reference>
<organism evidence="1 2">
    <name type="scientific">Rhodotorula taiwanensis</name>
    <dbReference type="NCBI Taxonomy" id="741276"/>
    <lineage>
        <taxon>Eukaryota</taxon>
        <taxon>Fungi</taxon>
        <taxon>Dikarya</taxon>
        <taxon>Basidiomycota</taxon>
        <taxon>Pucciniomycotina</taxon>
        <taxon>Microbotryomycetes</taxon>
        <taxon>Sporidiobolales</taxon>
        <taxon>Sporidiobolaceae</taxon>
        <taxon>Rhodotorula</taxon>
    </lineage>
</organism>
<proteinExistence type="predicted"/>
<evidence type="ECO:0000313" key="1">
    <source>
        <dbReference type="EMBL" id="POY74774.1"/>
    </source>
</evidence>
<dbReference type="OrthoDB" id="10537653at2759"/>